<evidence type="ECO:0000256" key="3">
    <source>
        <dbReference type="ARBA" id="ARBA00022989"/>
    </source>
</evidence>
<comment type="subcellular location">
    <subcellularLocation>
        <location evidence="1">Membrane</location>
    </subcellularLocation>
</comment>
<keyword evidence="2 5" id="KW-0812">Transmembrane</keyword>
<dbReference type="PANTHER" id="PTHR14948">
    <property type="entry name" value="NG5"/>
    <property type="match status" value="1"/>
</dbReference>
<keyword evidence="3 5" id="KW-1133">Transmembrane helix</keyword>
<keyword evidence="7" id="KW-1185">Reference proteome</keyword>
<comment type="caution">
    <text evidence="6">The sequence shown here is derived from an EMBL/GenBank/DDBJ whole genome shotgun (WGS) entry which is preliminary data.</text>
</comment>
<feature type="transmembrane region" description="Helical" evidence="5">
    <location>
        <begin position="77"/>
        <end position="103"/>
    </location>
</feature>
<sequence length="110" mass="11305">MEQSYNPNSGMPAGGMNPGGPPPKNWLVESILVTIFCCLPFGIVGIINAAAVNSKYSAGDYAGALESSKSAGKWTKIGLFVGIGVYVLYIVFVVVMGVGAGMLGAMQDGN</sequence>
<evidence type="ECO:0000256" key="2">
    <source>
        <dbReference type="ARBA" id="ARBA00022692"/>
    </source>
</evidence>
<gene>
    <name evidence="6" type="ORF">GCM10023185_03400</name>
</gene>
<protein>
    <recommendedName>
        <fullName evidence="8">CD225/dispanin family protein</fullName>
    </recommendedName>
</protein>
<evidence type="ECO:0000313" key="7">
    <source>
        <dbReference type="Proteomes" id="UP001501153"/>
    </source>
</evidence>
<evidence type="ECO:0008006" key="8">
    <source>
        <dbReference type="Google" id="ProtNLM"/>
    </source>
</evidence>
<evidence type="ECO:0000256" key="5">
    <source>
        <dbReference type="SAM" id="Phobius"/>
    </source>
</evidence>
<reference evidence="7" key="1">
    <citation type="journal article" date="2019" name="Int. J. Syst. Evol. Microbiol.">
        <title>The Global Catalogue of Microorganisms (GCM) 10K type strain sequencing project: providing services to taxonomists for standard genome sequencing and annotation.</title>
        <authorList>
            <consortium name="The Broad Institute Genomics Platform"/>
            <consortium name="The Broad Institute Genome Sequencing Center for Infectious Disease"/>
            <person name="Wu L."/>
            <person name="Ma J."/>
        </authorList>
    </citation>
    <scope>NUCLEOTIDE SEQUENCE [LARGE SCALE GENOMIC DNA]</scope>
    <source>
        <strain evidence="7">JCM 17923</strain>
    </source>
</reference>
<evidence type="ECO:0000256" key="4">
    <source>
        <dbReference type="ARBA" id="ARBA00023136"/>
    </source>
</evidence>
<organism evidence="6 7">
    <name type="scientific">Hymenobacter saemangeumensis</name>
    <dbReference type="NCBI Taxonomy" id="1084522"/>
    <lineage>
        <taxon>Bacteria</taxon>
        <taxon>Pseudomonadati</taxon>
        <taxon>Bacteroidota</taxon>
        <taxon>Cytophagia</taxon>
        <taxon>Cytophagales</taxon>
        <taxon>Hymenobacteraceae</taxon>
        <taxon>Hymenobacter</taxon>
    </lineage>
</organism>
<proteinExistence type="predicted"/>
<feature type="transmembrane region" description="Helical" evidence="5">
    <location>
        <begin position="26"/>
        <end position="47"/>
    </location>
</feature>
<dbReference type="EMBL" id="BAABGZ010000008">
    <property type="protein sequence ID" value="GAA4347954.1"/>
    <property type="molecule type" value="Genomic_DNA"/>
</dbReference>
<dbReference type="RefSeq" id="WP_345233233.1">
    <property type="nucleotide sequence ID" value="NZ_BAABGZ010000008.1"/>
</dbReference>
<dbReference type="InterPro" id="IPR051423">
    <property type="entry name" value="CD225/Dispanin"/>
</dbReference>
<evidence type="ECO:0000256" key="1">
    <source>
        <dbReference type="ARBA" id="ARBA00004370"/>
    </source>
</evidence>
<keyword evidence="4 5" id="KW-0472">Membrane</keyword>
<evidence type="ECO:0000313" key="6">
    <source>
        <dbReference type="EMBL" id="GAA4347954.1"/>
    </source>
</evidence>
<dbReference type="PANTHER" id="PTHR14948:SF44">
    <property type="entry name" value="PROLINE-RICH TRANSMEMBRANE PROTEIN 1-LIKE"/>
    <property type="match status" value="1"/>
</dbReference>
<name>A0ABP8HZ24_9BACT</name>
<accession>A0ABP8HZ24</accession>
<dbReference type="Proteomes" id="UP001501153">
    <property type="component" value="Unassembled WGS sequence"/>
</dbReference>
<dbReference type="InterPro" id="IPR007593">
    <property type="entry name" value="CD225/Dispanin_fam"/>
</dbReference>
<dbReference type="Pfam" id="PF04505">
    <property type="entry name" value="CD225"/>
    <property type="match status" value="1"/>
</dbReference>